<keyword evidence="10 14" id="KW-0472">Membrane</keyword>
<feature type="transmembrane region" description="Helical" evidence="14">
    <location>
        <begin position="448"/>
        <end position="470"/>
    </location>
</feature>
<evidence type="ECO:0000256" key="4">
    <source>
        <dbReference type="ARBA" id="ARBA00022475"/>
    </source>
</evidence>
<dbReference type="PROSITE" id="PS50283">
    <property type="entry name" value="NA_SOLUT_SYMP_3"/>
    <property type="match status" value="1"/>
</dbReference>
<dbReference type="Pfam" id="PF00474">
    <property type="entry name" value="SSF"/>
    <property type="match status" value="2"/>
</dbReference>
<comment type="similarity">
    <text evidence="2 13">Belongs to the sodium:solute symporter (SSF) (TC 2.A.21) family.</text>
</comment>
<dbReference type="EMBL" id="ABCK01000004">
    <property type="protein sequence ID" value="EDM28768.1"/>
    <property type="molecule type" value="Genomic_DNA"/>
</dbReference>
<sequence>MGYFGTIDYIFMGIYVCVLVGLGLYLKGKASESIEDYITGAGKIPWWAMGISGMAQFLDLTGTALIVSFLFMLGPQGLFIEFRGGAVLILAFMMLWVGKWHRRSGCLTGAQWNIFRFGDCWGGRFAQLISVVAVVLTTIGMLAYLTKGVGIFLSTFLPFSPEYCAYGLIFLAAVYTMFSGFYGVIFTDLFQGGIILVAVIYISVKAFALVGSSEEISAVAMQVTNNPDWMSAVPKWNANMPKGYESYKPLIPLMLFYLFRNVFHGIGNIGDPKYFGAKNDRECGKLTALWTIMMTFRWPMMMGIAVLGLFLVKDLFPDMSVLSQAGELIHSHFPDIKEQGWGALISGIANNPQNYSPELIANLQGLLGSEQYVEKLSLISYDGTVNPEKILPAVLILTVTEGLRGIVVLALIAASMSTFDSTVNMATGMTVNDLYRKYFRPDAETKELIRVSWVTVAILVVGGVIFANSVSSIHEIWGWLMMGLGGAFLVPNLLRLYWWRFNGTGSAVGSLVGMTAAVIQRIIWPEMNEFEQLGYSLVAGLIGGVIGTFMDKPTEPEVLKTFYMKTRPFGFWGHLKRMLPEEEQKKVSQEHFYDLISVPFALVWQVSMFLAPMLLVLHYWTAFWGTMVLFCIGGTGLYFFWWKKLPEVNFYEDNDTSLLNDQEELASENSP</sequence>
<feature type="transmembrane region" description="Helical" evidence="14">
    <location>
        <begin position="165"/>
        <end position="186"/>
    </location>
</feature>
<comment type="catalytic activity">
    <reaction evidence="12">
        <text>L-proline(in) + Na(+)(in) = L-proline(out) + Na(+)(out)</text>
        <dbReference type="Rhea" id="RHEA:28967"/>
        <dbReference type="ChEBI" id="CHEBI:29101"/>
        <dbReference type="ChEBI" id="CHEBI:60039"/>
    </reaction>
</comment>
<protein>
    <submittedName>
        <fullName evidence="15">Na+/solute symporter</fullName>
    </submittedName>
</protein>
<evidence type="ECO:0000256" key="10">
    <source>
        <dbReference type="ARBA" id="ARBA00023136"/>
    </source>
</evidence>
<keyword evidence="9" id="KW-0406">Ion transport</keyword>
<dbReference type="Gene3D" id="1.20.1730.10">
    <property type="entry name" value="Sodium/glucose cotransporter"/>
    <property type="match status" value="1"/>
</dbReference>
<name>A6DIB4_9BACT</name>
<feature type="transmembrane region" description="Helical" evidence="14">
    <location>
        <begin position="46"/>
        <end position="72"/>
    </location>
</feature>
<dbReference type="STRING" id="313628.LNTAR_09364"/>
<dbReference type="GO" id="GO:0015824">
    <property type="term" value="P:proline transport"/>
    <property type="evidence" value="ECO:0007669"/>
    <property type="project" value="TreeGrafter"/>
</dbReference>
<feature type="transmembrane region" description="Helical" evidence="14">
    <location>
        <begin position="288"/>
        <end position="312"/>
    </location>
</feature>
<evidence type="ECO:0000256" key="12">
    <source>
        <dbReference type="ARBA" id="ARBA00033708"/>
    </source>
</evidence>
<evidence type="ECO:0000256" key="1">
    <source>
        <dbReference type="ARBA" id="ARBA00004651"/>
    </source>
</evidence>
<evidence type="ECO:0000256" key="3">
    <source>
        <dbReference type="ARBA" id="ARBA00022448"/>
    </source>
</evidence>
<dbReference type="GO" id="GO:0005886">
    <property type="term" value="C:plasma membrane"/>
    <property type="evidence" value="ECO:0007669"/>
    <property type="project" value="UniProtKB-SubCell"/>
</dbReference>
<evidence type="ECO:0000256" key="13">
    <source>
        <dbReference type="RuleBase" id="RU362091"/>
    </source>
</evidence>
<evidence type="ECO:0000256" key="14">
    <source>
        <dbReference type="SAM" id="Phobius"/>
    </source>
</evidence>
<keyword evidence="5 14" id="KW-0812">Transmembrane</keyword>
<comment type="caution">
    <text evidence="15">The sequence shown here is derived from an EMBL/GenBank/DDBJ whole genome shotgun (WGS) entry which is preliminary data.</text>
</comment>
<dbReference type="GO" id="GO:0015193">
    <property type="term" value="F:L-proline transmembrane transporter activity"/>
    <property type="evidence" value="ECO:0007669"/>
    <property type="project" value="TreeGrafter"/>
</dbReference>
<feature type="transmembrane region" description="Helical" evidence="14">
    <location>
        <begin position="193"/>
        <end position="211"/>
    </location>
</feature>
<feature type="transmembrane region" description="Helical" evidence="14">
    <location>
        <begin position="78"/>
        <end position="97"/>
    </location>
</feature>
<feature type="transmembrane region" description="Helical" evidence="14">
    <location>
        <begin position="592"/>
        <end position="615"/>
    </location>
</feature>
<evidence type="ECO:0000256" key="6">
    <source>
        <dbReference type="ARBA" id="ARBA00022847"/>
    </source>
</evidence>
<evidence type="ECO:0000256" key="8">
    <source>
        <dbReference type="ARBA" id="ARBA00023053"/>
    </source>
</evidence>
<keyword evidence="11" id="KW-0739">Sodium transport</keyword>
<keyword evidence="7 14" id="KW-1133">Transmembrane helix</keyword>
<feature type="transmembrane region" description="Helical" evidence="14">
    <location>
        <begin position="125"/>
        <end position="145"/>
    </location>
</feature>
<feature type="transmembrane region" description="Helical" evidence="14">
    <location>
        <begin position="476"/>
        <end position="494"/>
    </location>
</feature>
<keyword evidence="16" id="KW-1185">Reference proteome</keyword>
<reference evidence="15 16" key="1">
    <citation type="journal article" date="2010" name="J. Bacteriol.">
        <title>Genome sequence of Lentisphaera araneosa HTCC2155T, the type species of the order Lentisphaerales in the phylum Lentisphaerae.</title>
        <authorList>
            <person name="Thrash J.C."/>
            <person name="Cho J.C."/>
            <person name="Vergin K.L."/>
            <person name="Morris R.M."/>
            <person name="Giovannoni S.J."/>
        </authorList>
    </citation>
    <scope>NUCLEOTIDE SEQUENCE [LARGE SCALE GENOMIC DNA]</scope>
    <source>
        <strain evidence="15 16">HTCC2155</strain>
    </source>
</reference>
<dbReference type="GO" id="GO:0005298">
    <property type="term" value="F:proline:sodium symporter activity"/>
    <property type="evidence" value="ECO:0007669"/>
    <property type="project" value="TreeGrafter"/>
</dbReference>
<proteinExistence type="inferred from homology"/>
<keyword evidence="4" id="KW-1003">Cell membrane</keyword>
<dbReference type="RefSeq" id="WP_007277645.1">
    <property type="nucleotide sequence ID" value="NZ_ABCK01000004.1"/>
</dbReference>
<feature type="transmembrane region" description="Helical" evidence="14">
    <location>
        <begin position="530"/>
        <end position="550"/>
    </location>
</feature>
<evidence type="ECO:0000313" key="16">
    <source>
        <dbReference type="Proteomes" id="UP000004947"/>
    </source>
</evidence>
<dbReference type="PANTHER" id="PTHR48086:SF3">
    <property type="entry name" value="SODIUM_PROLINE SYMPORTER"/>
    <property type="match status" value="1"/>
</dbReference>
<feature type="transmembrane region" description="Helical" evidence="14">
    <location>
        <begin position="621"/>
        <end position="641"/>
    </location>
</feature>
<accession>A6DIB4</accession>
<dbReference type="Proteomes" id="UP000004947">
    <property type="component" value="Unassembled WGS sequence"/>
</dbReference>
<dbReference type="PANTHER" id="PTHR48086">
    <property type="entry name" value="SODIUM/PROLINE SYMPORTER-RELATED"/>
    <property type="match status" value="1"/>
</dbReference>
<evidence type="ECO:0000256" key="11">
    <source>
        <dbReference type="ARBA" id="ARBA00023201"/>
    </source>
</evidence>
<comment type="subcellular location">
    <subcellularLocation>
        <location evidence="1">Cell membrane</location>
        <topology evidence="1">Multi-pass membrane protein</topology>
    </subcellularLocation>
</comment>
<organism evidence="15 16">
    <name type="scientific">Lentisphaera araneosa HTCC2155</name>
    <dbReference type="NCBI Taxonomy" id="313628"/>
    <lineage>
        <taxon>Bacteria</taxon>
        <taxon>Pseudomonadati</taxon>
        <taxon>Lentisphaerota</taxon>
        <taxon>Lentisphaeria</taxon>
        <taxon>Lentisphaerales</taxon>
        <taxon>Lentisphaeraceae</taxon>
        <taxon>Lentisphaera</taxon>
    </lineage>
</organism>
<dbReference type="eggNOG" id="COG0591">
    <property type="taxonomic scope" value="Bacteria"/>
</dbReference>
<keyword evidence="6" id="KW-0769">Symport</keyword>
<feature type="transmembrane region" description="Helical" evidence="14">
    <location>
        <begin position="6"/>
        <end position="26"/>
    </location>
</feature>
<dbReference type="AlphaFoldDB" id="A6DIB4"/>
<evidence type="ECO:0000256" key="5">
    <source>
        <dbReference type="ARBA" id="ARBA00022692"/>
    </source>
</evidence>
<keyword evidence="3" id="KW-0813">Transport</keyword>
<keyword evidence="8" id="KW-0915">Sodium</keyword>
<dbReference type="InterPro" id="IPR001734">
    <property type="entry name" value="Na/solute_symporter"/>
</dbReference>
<feature type="transmembrane region" description="Helical" evidence="14">
    <location>
        <begin position="250"/>
        <end position="267"/>
    </location>
</feature>
<dbReference type="InterPro" id="IPR038377">
    <property type="entry name" value="Na/Glc_symporter_sf"/>
</dbReference>
<evidence type="ECO:0000256" key="2">
    <source>
        <dbReference type="ARBA" id="ARBA00006434"/>
    </source>
</evidence>
<evidence type="ECO:0000313" key="15">
    <source>
        <dbReference type="EMBL" id="EDM28768.1"/>
    </source>
</evidence>
<evidence type="ECO:0000256" key="7">
    <source>
        <dbReference type="ARBA" id="ARBA00022989"/>
    </source>
</evidence>
<gene>
    <name evidence="15" type="ORF">LNTAR_09364</name>
</gene>
<feature type="transmembrane region" description="Helical" evidence="14">
    <location>
        <begin position="506"/>
        <end position="524"/>
    </location>
</feature>
<evidence type="ECO:0000256" key="9">
    <source>
        <dbReference type="ARBA" id="ARBA00023065"/>
    </source>
</evidence>
<dbReference type="InterPro" id="IPR050277">
    <property type="entry name" value="Sodium:Solute_Symporter"/>
</dbReference>